<protein>
    <submittedName>
        <fullName evidence="1">TrkH family potassium uptake protein</fullName>
    </submittedName>
</protein>
<comment type="caution">
    <text evidence="1">The sequence shown here is derived from an EMBL/GenBank/DDBJ whole genome shotgun (WGS) entry which is preliminary data.</text>
</comment>
<dbReference type="EMBL" id="JBJURJ010000005">
    <property type="protein sequence ID" value="MFM9328566.1"/>
    <property type="molecule type" value="Genomic_DNA"/>
</dbReference>
<dbReference type="Proteomes" id="UP001631969">
    <property type="component" value="Unassembled WGS sequence"/>
</dbReference>
<name>A0ACC7NUY4_9BACL</name>
<gene>
    <name evidence="1" type="ORF">ACI1P1_09725</name>
</gene>
<accession>A0ACC7NUY4</accession>
<evidence type="ECO:0000313" key="1">
    <source>
        <dbReference type="EMBL" id="MFM9328566.1"/>
    </source>
</evidence>
<evidence type="ECO:0000313" key="2">
    <source>
        <dbReference type="Proteomes" id="UP001631969"/>
    </source>
</evidence>
<reference evidence="1" key="1">
    <citation type="submission" date="2024-12" db="EMBL/GenBank/DDBJ databases">
        <authorList>
            <person name="Wu N."/>
        </authorList>
    </citation>
    <scope>NUCLEOTIDE SEQUENCE</scope>
    <source>
        <strain evidence="1">P15</strain>
    </source>
</reference>
<keyword evidence="2" id="KW-1185">Reference proteome</keyword>
<sequence>MLTKKMLHYSIKHFTLSSSRIILLGFACLILIGSILLSLPIASTGGDISWLDALFTSTSAVCVTGLAVVDTGADFSLFGQMVIMLLIQVGGLGFMTFGVLIAVVMGKKIGLKERLLIQESSNSLSTQGVVRLSLSIFLIAFIVEVLGAALLTLRWESELGLKRATYYGVFHSISAFNNAGFGLWSDNLSRYVGDPLVNLVITLLFIIGGIGFTVILDIFRKRSWRRLALHSKLVLITSGVLCLLGFIGIFLIEIFNSNTFGALSWPERIWASYFQGVVTRTAGFNTIDIAQMLPASQFFMIILMFIGASPGSTGGGIKTSTFMVLALTIVAIVKGQRDTELMGRRVPHSIILRSLAIMVVSVIVVITATFLLTITEHNLNRDFLDLLFEAVSAFGTVGLSMALTPELSVWGKVIITIVMYIGRLGPLTLVLALAQKNDKQKYRYPEEKIMIG</sequence>
<organism evidence="1 2">
    <name type="scientific">Paenibacillus mesotrionivorans</name>
    <dbReference type="NCBI Taxonomy" id="3160968"/>
    <lineage>
        <taxon>Bacteria</taxon>
        <taxon>Bacillati</taxon>
        <taxon>Bacillota</taxon>
        <taxon>Bacilli</taxon>
        <taxon>Bacillales</taxon>
        <taxon>Paenibacillaceae</taxon>
        <taxon>Paenibacillus</taxon>
    </lineage>
</organism>
<proteinExistence type="predicted"/>